<sequence length="222" mass="25380">MVKTTLGDLCLQAKVVPKIFGHERSLGGAKSRPKVEDDSRFTSNLKICKRWELIKFMGTLLIVLEVMMMRGNQEREEKARQWKRGTVESCGSERQKRKKQPTFLCIKAVVPNIFKMDKASLLGDAITYISDLEKKIRVLETEKYTGNNKQKQCIVPEIDFQARHEDAVVRVRCPLDAHPVSRVIKTFREHQVIAQESKVSTTNNGEIVHSFSILTQDGLPRI</sequence>
<evidence type="ECO:0000313" key="2">
    <source>
        <dbReference type="Proteomes" id="UP001060215"/>
    </source>
</evidence>
<accession>A0ACC0FQP3</accession>
<comment type="caution">
    <text evidence="1">The sequence shown here is derived from an EMBL/GenBank/DDBJ whole genome shotgun (WGS) entry which is preliminary data.</text>
</comment>
<evidence type="ECO:0000313" key="1">
    <source>
        <dbReference type="EMBL" id="KAI7990593.1"/>
    </source>
</evidence>
<organism evidence="1 2">
    <name type="scientific">Camellia lanceoleosa</name>
    <dbReference type="NCBI Taxonomy" id="1840588"/>
    <lineage>
        <taxon>Eukaryota</taxon>
        <taxon>Viridiplantae</taxon>
        <taxon>Streptophyta</taxon>
        <taxon>Embryophyta</taxon>
        <taxon>Tracheophyta</taxon>
        <taxon>Spermatophyta</taxon>
        <taxon>Magnoliopsida</taxon>
        <taxon>eudicotyledons</taxon>
        <taxon>Gunneridae</taxon>
        <taxon>Pentapetalae</taxon>
        <taxon>asterids</taxon>
        <taxon>Ericales</taxon>
        <taxon>Theaceae</taxon>
        <taxon>Camellia</taxon>
    </lineage>
</organism>
<protein>
    <submittedName>
        <fullName evidence="1">Transcription factor MTB3</fullName>
    </submittedName>
</protein>
<reference evidence="1 2" key="1">
    <citation type="journal article" date="2022" name="Plant J.">
        <title>Chromosome-level genome of Camellia lanceoleosa provides a valuable resource for understanding genome evolution and self-incompatibility.</title>
        <authorList>
            <person name="Gong W."/>
            <person name="Xiao S."/>
            <person name="Wang L."/>
            <person name="Liao Z."/>
            <person name="Chang Y."/>
            <person name="Mo W."/>
            <person name="Hu G."/>
            <person name="Li W."/>
            <person name="Zhao G."/>
            <person name="Zhu H."/>
            <person name="Hu X."/>
            <person name="Ji K."/>
            <person name="Xiang X."/>
            <person name="Song Q."/>
            <person name="Yuan D."/>
            <person name="Jin S."/>
            <person name="Zhang L."/>
        </authorList>
    </citation>
    <scope>NUCLEOTIDE SEQUENCE [LARGE SCALE GENOMIC DNA]</scope>
    <source>
        <strain evidence="1">SQ_2022a</strain>
    </source>
</reference>
<proteinExistence type="predicted"/>
<name>A0ACC0FQP3_9ERIC</name>
<gene>
    <name evidence="1" type="ORF">LOK49_LG12G01433</name>
</gene>
<keyword evidence="2" id="KW-1185">Reference proteome</keyword>
<dbReference type="EMBL" id="CM045770">
    <property type="protein sequence ID" value="KAI7990593.1"/>
    <property type="molecule type" value="Genomic_DNA"/>
</dbReference>
<dbReference type="Proteomes" id="UP001060215">
    <property type="component" value="Chromosome 13"/>
</dbReference>